<dbReference type="PANTHER" id="PTHR11097">
    <property type="entry name" value="EXOSOME COMPLEX EXONUCLEASE RIBOSOMAL RNA PROCESSING PROTEIN"/>
    <property type="match status" value="1"/>
</dbReference>
<evidence type="ECO:0000313" key="8">
    <source>
        <dbReference type="EMBL" id="EEQ92511.2"/>
    </source>
</evidence>
<keyword evidence="5" id="KW-0271">Exosome</keyword>
<sequence length="444" mass="46509">MTTMATATATSTYSSSTAQIPSLSPAELSYLHTSLSYPRNPVRTDGRSATQFRPLTAETDILPGANGSARIGFADGTQAIVGVKAEVERTVVGGVLDREGGDVVGEGEGEGKAGGKSRGRGGESSWVEMSIEIPGLRDDDALPVFLAEMMREALMVSGSGEGDGDADGSGGGEGMPQGLKGRLVINGGWHWRIYIDILLLSPPLSYPLPLLSLTTHLALLSTKLPRLISKDEEDPMFDDDWAAAEYLYPRRPSQPQKQQQHRKAASASATNTSTSATPHLHPFRPPVTLLVISVGDNIIFDPSREEIAVAEAVLAVSVGRDTSTTTTTTTTENQNGPPTSNPLKLLSIRTIDPPSRLTNPGIPNSENAATIGFAAGGAGQNETTSTSVAMAGAAVDTGEDVAGVWRPRRGGVKRGVVSRIVEMVLKKGGVGEEVMEGLEGVEVG</sequence>
<dbReference type="GeneID" id="69029332"/>
<feature type="compositionally biased region" description="Polar residues" evidence="7">
    <location>
        <begin position="332"/>
        <end position="342"/>
    </location>
</feature>
<feature type="compositionally biased region" description="Gly residues" evidence="7">
    <location>
        <begin position="102"/>
        <end position="116"/>
    </location>
</feature>
<evidence type="ECO:0000256" key="1">
    <source>
        <dbReference type="ARBA" id="ARBA00004496"/>
    </source>
</evidence>
<comment type="similarity">
    <text evidence="3">Belongs to the RNase PH family.</text>
</comment>
<dbReference type="InterPro" id="IPR020568">
    <property type="entry name" value="Ribosomal_Su5_D2-typ_SF"/>
</dbReference>
<dbReference type="Gene3D" id="3.30.230.70">
    <property type="entry name" value="GHMP Kinase, N-terminal domain"/>
    <property type="match status" value="1"/>
</dbReference>
<evidence type="ECO:0000256" key="7">
    <source>
        <dbReference type="SAM" id="MobiDB-lite"/>
    </source>
</evidence>
<evidence type="ECO:0000256" key="3">
    <source>
        <dbReference type="ARBA" id="ARBA00006678"/>
    </source>
</evidence>
<comment type="subcellular location">
    <subcellularLocation>
        <location evidence="1">Cytoplasm</location>
    </subcellularLocation>
    <subcellularLocation>
        <location evidence="2">Nucleus</location>
        <location evidence="2">Nucleolus</location>
    </subcellularLocation>
</comment>
<evidence type="ECO:0000313" key="9">
    <source>
        <dbReference type="Proteomes" id="UP000002039"/>
    </source>
</evidence>
<dbReference type="PANTHER" id="PTHR11097:SF8">
    <property type="entry name" value="EXOSOME COMPLEX COMPONENT RRP42"/>
    <property type="match status" value="1"/>
</dbReference>
<evidence type="ECO:0000256" key="4">
    <source>
        <dbReference type="ARBA" id="ARBA00022490"/>
    </source>
</evidence>
<feature type="compositionally biased region" description="Low complexity" evidence="7">
    <location>
        <begin position="265"/>
        <end position="277"/>
    </location>
</feature>
<feature type="compositionally biased region" description="Low complexity" evidence="7">
    <location>
        <begin position="321"/>
        <end position="331"/>
    </location>
</feature>
<feature type="region of interest" description="Disordered" evidence="7">
    <location>
        <begin position="251"/>
        <end position="281"/>
    </location>
</feature>
<reference evidence="9" key="1">
    <citation type="journal article" date="2015" name="PLoS Genet.">
        <title>The dynamic genome and transcriptome of the human fungal pathogen Blastomyces and close relative Emmonsia.</title>
        <authorList>
            <person name="Munoz J.F."/>
            <person name="Gauthier G.M."/>
            <person name="Desjardins C.A."/>
            <person name="Gallo J.E."/>
            <person name="Holder J."/>
            <person name="Sullivan T.D."/>
            <person name="Marty A.J."/>
            <person name="Carmen J.C."/>
            <person name="Chen Z."/>
            <person name="Ding L."/>
            <person name="Gujja S."/>
            <person name="Magrini V."/>
            <person name="Misas E."/>
            <person name="Mitreva M."/>
            <person name="Priest M."/>
            <person name="Saif S."/>
            <person name="Whiston E.A."/>
            <person name="Young S."/>
            <person name="Zeng Q."/>
            <person name="Goldman W.E."/>
            <person name="Mardis E.R."/>
            <person name="Taylor J.W."/>
            <person name="McEwen J.G."/>
            <person name="Clay O.K."/>
            <person name="Klein B.S."/>
            <person name="Cuomo C.A."/>
        </authorList>
    </citation>
    <scope>NUCLEOTIDE SEQUENCE [LARGE SCALE GENOMIC DNA]</scope>
    <source>
        <strain evidence="9">ER-3 / ATCC MYA-2586</strain>
    </source>
</reference>
<accession>A0ABM9YJ16</accession>
<dbReference type="InterPro" id="IPR050590">
    <property type="entry name" value="Exosome_comp_Rrp42_subfam"/>
</dbReference>
<dbReference type="Proteomes" id="UP000002039">
    <property type="component" value="Unassembled WGS sequence"/>
</dbReference>
<keyword evidence="4" id="KW-0963">Cytoplasm</keyword>
<gene>
    <name evidence="8" type="ORF">BDCG_07631</name>
</gene>
<organism evidence="8 9">
    <name type="scientific">Ajellomyces dermatitidis (strain ER-3 / ATCC MYA-2586)</name>
    <name type="common">Blastomyces dermatitidis</name>
    <dbReference type="NCBI Taxonomy" id="559297"/>
    <lineage>
        <taxon>Eukaryota</taxon>
        <taxon>Fungi</taxon>
        <taxon>Dikarya</taxon>
        <taxon>Ascomycota</taxon>
        <taxon>Pezizomycotina</taxon>
        <taxon>Eurotiomycetes</taxon>
        <taxon>Eurotiomycetidae</taxon>
        <taxon>Onygenales</taxon>
        <taxon>Ajellomycetaceae</taxon>
        <taxon>Blastomyces</taxon>
    </lineage>
</organism>
<feature type="region of interest" description="Disordered" evidence="7">
    <location>
        <begin position="321"/>
        <end position="342"/>
    </location>
</feature>
<dbReference type="InterPro" id="IPR027408">
    <property type="entry name" value="PNPase/RNase_PH_dom_sf"/>
</dbReference>
<dbReference type="RefSeq" id="XP_045278819.1">
    <property type="nucleotide sequence ID" value="XM_045423414.1"/>
</dbReference>
<proteinExistence type="inferred from homology"/>
<evidence type="ECO:0000256" key="5">
    <source>
        <dbReference type="ARBA" id="ARBA00022835"/>
    </source>
</evidence>
<dbReference type="EMBL" id="EQ999981">
    <property type="protein sequence ID" value="EEQ92511.2"/>
    <property type="molecule type" value="Genomic_DNA"/>
</dbReference>
<dbReference type="SUPFAM" id="SSF54211">
    <property type="entry name" value="Ribosomal protein S5 domain 2-like"/>
    <property type="match status" value="1"/>
</dbReference>
<evidence type="ECO:0000256" key="6">
    <source>
        <dbReference type="ARBA" id="ARBA00042523"/>
    </source>
</evidence>
<feature type="region of interest" description="Disordered" evidence="7">
    <location>
        <begin position="98"/>
        <end position="124"/>
    </location>
</feature>
<keyword evidence="9" id="KW-1185">Reference proteome</keyword>
<name>A0ABM9YJ16_AJEDR</name>
<protein>
    <recommendedName>
        <fullName evidence="6">Ribosomal RNA-processing protein 42</fullName>
    </recommendedName>
</protein>
<evidence type="ECO:0000256" key="2">
    <source>
        <dbReference type="ARBA" id="ARBA00004604"/>
    </source>
</evidence>